<name>A0A1W6MT58_9HYPH</name>
<feature type="signal peptide" evidence="1">
    <location>
        <begin position="1"/>
        <end position="15"/>
    </location>
</feature>
<protein>
    <submittedName>
        <fullName evidence="2">Uncharacterized protein</fullName>
    </submittedName>
</protein>
<dbReference type="Proteomes" id="UP000193978">
    <property type="component" value="Chromosome"/>
</dbReference>
<keyword evidence="1" id="KW-0732">Signal</keyword>
<feature type="chain" id="PRO_5013275413" evidence="1">
    <location>
        <begin position="16"/>
        <end position="194"/>
    </location>
</feature>
<evidence type="ECO:0000256" key="1">
    <source>
        <dbReference type="SAM" id="SignalP"/>
    </source>
</evidence>
<keyword evidence="3" id="KW-1185">Reference proteome</keyword>
<dbReference type="STRING" id="655015.B1812_05880"/>
<evidence type="ECO:0000313" key="3">
    <source>
        <dbReference type="Proteomes" id="UP000193978"/>
    </source>
</evidence>
<accession>A0A1W6MT58</accession>
<evidence type="ECO:0000313" key="2">
    <source>
        <dbReference type="EMBL" id="ARN80679.1"/>
    </source>
</evidence>
<dbReference type="AlphaFoldDB" id="A0A1W6MT58"/>
<reference evidence="2 3" key="1">
    <citation type="submission" date="2017-02" db="EMBL/GenBank/DDBJ databases">
        <authorList>
            <person name="Peterson S.W."/>
        </authorList>
    </citation>
    <scope>NUCLEOTIDE SEQUENCE [LARGE SCALE GENOMIC DNA]</scope>
    <source>
        <strain evidence="2 3">S285</strain>
    </source>
</reference>
<dbReference type="EMBL" id="CP019948">
    <property type="protein sequence ID" value="ARN80679.1"/>
    <property type="molecule type" value="Genomic_DNA"/>
</dbReference>
<dbReference type="RefSeq" id="WP_085770753.1">
    <property type="nucleotide sequence ID" value="NZ_AP027149.1"/>
</dbReference>
<dbReference type="KEGG" id="mbry:B1812_05880"/>
<gene>
    <name evidence="2" type="ORF">B1812_05880</name>
</gene>
<proteinExistence type="predicted"/>
<organism evidence="2 3">
    <name type="scientific">Methylocystis bryophila</name>
    <dbReference type="NCBI Taxonomy" id="655015"/>
    <lineage>
        <taxon>Bacteria</taxon>
        <taxon>Pseudomonadati</taxon>
        <taxon>Pseudomonadota</taxon>
        <taxon>Alphaproteobacteria</taxon>
        <taxon>Hyphomicrobiales</taxon>
        <taxon>Methylocystaceae</taxon>
        <taxon>Methylocystis</taxon>
    </lineage>
</organism>
<sequence length="194" mass="19520">MGGILQMATASPVSAASALAGPAISLAGGLMNYGGARAAGTASYNAGLYSAMVAANNAVLENRQAGMTMEAGEVAASNRGFQVKQQVNQEQAQQGGAGIDSSTGSAVAVRAGTKAAGMADALNIRSNAANQAYAEEVQATSDQNQANLDVMAARNAKKAARIQALTGLLNSVSTAGTQFSHWEFDAPPRLLTTA</sequence>